<gene>
    <name evidence="2" type="primary">pldB</name>
    <name evidence="2" type="ORF">PRI8871_01008</name>
</gene>
<dbReference type="InterPro" id="IPR029058">
    <property type="entry name" value="AB_hydrolase_fold"/>
</dbReference>
<dbReference type="Proteomes" id="UP000244904">
    <property type="component" value="Unassembled WGS sequence"/>
</dbReference>
<dbReference type="InterPro" id="IPR051044">
    <property type="entry name" value="MAG_DAG_Lipase"/>
</dbReference>
<name>A0A2R8AQP5_9RHOB</name>
<keyword evidence="3" id="KW-1185">Reference proteome</keyword>
<keyword evidence="2" id="KW-0378">Hydrolase</keyword>
<evidence type="ECO:0000313" key="2">
    <source>
        <dbReference type="EMBL" id="SPF78406.1"/>
    </source>
</evidence>
<dbReference type="EC" id="3.1.1.5" evidence="2"/>
<dbReference type="GO" id="GO:0004622">
    <property type="term" value="F:phosphatidylcholine lysophospholipase activity"/>
    <property type="evidence" value="ECO:0007669"/>
    <property type="project" value="UniProtKB-EC"/>
</dbReference>
<reference evidence="3" key="1">
    <citation type="submission" date="2018-03" db="EMBL/GenBank/DDBJ databases">
        <authorList>
            <person name="Rodrigo-Torres L."/>
            <person name="Arahal R. D."/>
            <person name="Lucena T."/>
        </authorList>
    </citation>
    <scope>NUCLEOTIDE SEQUENCE [LARGE SCALE GENOMIC DNA]</scope>
    <source>
        <strain evidence="3">CECT 8871</strain>
    </source>
</reference>
<sequence>MILSDAPLFADLADGPEGARGYWLRTEDGVRVRVGHFPSATGRGTILLFPGRTEYIEKYGRNAKDFADHGYDVLAIDWRGQGLADRLTSNRNVGHVEHFIDYQMDVAAMVAAAQALNLPRPWYLLAHSMGGAIGLRAAMEGLPVEGCIFSAPMWGIQLPQALRPVAWTIGLCASQIGCGSAFAPSTKPESQLITEDFSENKLTRDRDMYDYMRSHVLAQPDLGLGGPSLRWLYQALSDSKALSRRPSPNMPCITWLGSDEAIVDADRIRDRMAHWPGGTLEQIPGGRHEMLMEHYDLRRAMVDRSLGYLQAQAAPANARSA</sequence>
<organism evidence="2 3">
    <name type="scientific">Pseudoprimorskyibacter insulae</name>
    <dbReference type="NCBI Taxonomy" id="1695997"/>
    <lineage>
        <taxon>Bacteria</taxon>
        <taxon>Pseudomonadati</taxon>
        <taxon>Pseudomonadota</taxon>
        <taxon>Alphaproteobacteria</taxon>
        <taxon>Rhodobacterales</taxon>
        <taxon>Paracoccaceae</taxon>
        <taxon>Pseudoprimorskyibacter</taxon>
    </lineage>
</organism>
<dbReference type="Gene3D" id="3.40.50.1820">
    <property type="entry name" value="alpha/beta hydrolase"/>
    <property type="match status" value="1"/>
</dbReference>
<dbReference type="EMBL" id="OMOJ01000001">
    <property type="protein sequence ID" value="SPF78406.1"/>
    <property type="molecule type" value="Genomic_DNA"/>
</dbReference>
<dbReference type="AlphaFoldDB" id="A0A2R8AQP5"/>
<dbReference type="Pfam" id="PF12146">
    <property type="entry name" value="Hydrolase_4"/>
    <property type="match status" value="1"/>
</dbReference>
<accession>A0A2R8AQP5</accession>
<evidence type="ECO:0000313" key="3">
    <source>
        <dbReference type="Proteomes" id="UP000244904"/>
    </source>
</evidence>
<proteinExistence type="predicted"/>
<dbReference type="SUPFAM" id="SSF53474">
    <property type="entry name" value="alpha/beta-Hydrolases"/>
    <property type="match status" value="1"/>
</dbReference>
<dbReference type="PANTHER" id="PTHR11614">
    <property type="entry name" value="PHOSPHOLIPASE-RELATED"/>
    <property type="match status" value="1"/>
</dbReference>
<evidence type="ECO:0000259" key="1">
    <source>
        <dbReference type="Pfam" id="PF12146"/>
    </source>
</evidence>
<dbReference type="InterPro" id="IPR022742">
    <property type="entry name" value="Hydrolase_4"/>
</dbReference>
<dbReference type="RefSeq" id="WP_245897766.1">
    <property type="nucleotide sequence ID" value="NZ_OMOJ01000001.1"/>
</dbReference>
<feature type="domain" description="Serine aminopeptidase S33" evidence="1">
    <location>
        <begin position="43"/>
        <end position="293"/>
    </location>
</feature>
<protein>
    <submittedName>
        <fullName evidence="2">Lysophospholipase L2</fullName>
        <ecNumber evidence="2">3.1.1.5</ecNumber>
    </submittedName>
</protein>